<accession>A0A7Y9B0V5</accession>
<feature type="transmembrane region" description="Helical" evidence="1">
    <location>
        <begin position="12"/>
        <end position="33"/>
    </location>
</feature>
<protein>
    <submittedName>
        <fullName evidence="2">MptD family putative ECF transporter S component</fullName>
    </submittedName>
</protein>
<keyword evidence="1" id="KW-1133">Transmembrane helix</keyword>
<proteinExistence type="predicted"/>
<keyword evidence="1" id="KW-0812">Transmembrane</keyword>
<name>A0A7Y9B0V5_9FIRM</name>
<comment type="caution">
    <text evidence="2">The sequence shown here is derived from an EMBL/GenBank/DDBJ whole genome shotgun (WGS) entry which is preliminary data.</text>
</comment>
<keyword evidence="3" id="KW-1185">Reference proteome</keyword>
<evidence type="ECO:0000313" key="3">
    <source>
        <dbReference type="Proteomes" id="UP000526307"/>
    </source>
</evidence>
<dbReference type="RefSeq" id="WP_009643924.1">
    <property type="nucleotide sequence ID" value="NZ_CALIBD010000063.1"/>
</dbReference>
<reference evidence="2 3" key="1">
    <citation type="submission" date="2020-06" db="EMBL/GenBank/DDBJ databases">
        <title>Mogibacterium timidum strain W9173 genomic sequence.</title>
        <authorList>
            <person name="Wade W.G."/>
            <person name="Johnston C.D."/>
            <person name="Chen T."/>
            <person name="Dewhirst F.E."/>
        </authorList>
    </citation>
    <scope>NUCLEOTIDE SEQUENCE [LARGE SCALE GENOMIC DNA]</scope>
    <source>
        <strain evidence="2 3">W9173</strain>
    </source>
</reference>
<gene>
    <name evidence="2" type="ORF">HW270_05445</name>
</gene>
<feature type="transmembrane region" description="Helical" evidence="1">
    <location>
        <begin position="65"/>
        <end position="93"/>
    </location>
</feature>
<keyword evidence="1" id="KW-0472">Membrane</keyword>
<feature type="transmembrane region" description="Helical" evidence="1">
    <location>
        <begin position="154"/>
        <end position="177"/>
    </location>
</feature>
<dbReference type="Pfam" id="PF09605">
    <property type="entry name" value="Trep_Strep"/>
    <property type="match status" value="1"/>
</dbReference>
<evidence type="ECO:0000256" key="1">
    <source>
        <dbReference type="SAM" id="Phobius"/>
    </source>
</evidence>
<dbReference type="EMBL" id="JABXYR010000002">
    <property type="protein sequence ID" value="NWO23508.1"/>
    <property type="molecule type" value="Genomic_DNA"/>
</dbReference>
<dbReference type="NCBIfam" id="TIGR02185">
    <property type="entry name" value="Trep_Strep"/>
    <property type="match status" value="1"/>
</dbReference>
<feature type="transmembrane region" description="Helical" evidence="1">
    <location>
        <begin position="113"/>
        <end position="133"/>
    </location>
</feature>
<feature type="transmembrane region" description="Helical" evidence="1">
    <location>
        <begin position="39"/>
        <end position="58"/>
    </location>
</feature>
<dbReference type="Proteomes" id="UP000526307">
    <property type="component" value="Unassembled WGS sequence"/>
</dbReference>
<dbReference type="AlphaFoldDB" id="A0A7Y9B0V5"/>
<sequence length="193" mass="21262">MNKNKLKAKDIIMVTLLSLCNILIFSLGTFMYATPITILLTPVLYSLLQGVVFFVIGVKVRKRGAFLIYSLIQGIIAFYPPYILMFVISGLIAEFLLYKRGYGNLKIIGISYVIQQTLASVGSVIYPYTIALNKTIGDMKEKELASNITAAGKMITSWGTLILLVLVIVSAIIGSYIGSKVVMKHILEKEADV</sequence>
<evidence type="ECO:0000313" key="2">
    <source>
        <dbReference type="EMBL" id="NWO23508.1"/>
    </source>
</evidence>
<dbReference type="InterPro" id="IPR011733">
    <property type="entry name" value="CHP02185_IM"/>
</dbReference>
<organism evidence="2 3">
    <name type="scientific">Mogibacterium timidum</name>
    <dbReference type="NCBI Taxonomy" id="35519"/>
    <lineage>
        <taxon>Bacteria</taxon>
        <taxon>Bacillati</taxon>
        <taxon>Bacillota</taxon>
        <taxon>Clostridia</taxon>
        <taxon>Peptostreptococcales</taxon>
        <taxon>Anaerovoracaceae</taxon>
        <taxon>Mogibacterium</taxon>
    </lineage>
</organism>